<feature type="repeat" description="TNFR-Cys" evidence="7">
    <location>
        <begin position="1033"/>
        <end position="1079"/>
    </location>
</feature>
<protein>
    <recommendedName>
        <fullName evidence="14">Basement membrane-specific heparan sulfate proteoglycan core protein</fullName>
    </recommendedName>
</protein>
<dbReference type="Pfam" id="PF13927">
    <property type="entry name" value="Ig_3"/>
    <property type="match status" value="1"/>
</dbReference>
<feature type="domain" description="Ig-like" evidence="10">
    <location>
        <begin position="397"/>
        <end position="475"/>
    </location>
</feature>
<organism evidence="12 13">
    <name type="scientific">Calicophoron daubneyi</name>
    <name type="common">Rumen fluke</name>
    <name type="synonym">Paramphistomum daubneyi</name>
    <dbReference type="NCBI Taxonomy" id="300641"/>
    <lineage>
        <taxon>Eukaryota</taxon>
        <taxon>Metazoa</taxon>
        <taxon>Spiralia</taxon>
        <taxon>Lophotrochozoa</taxon>
        <taxon>Platyhelminthes</taxon>
        <taxon>Trematoda</taxon>
        <taxon>Digenea</taxon>
        <taxon>Plagiorchiida</taxon>
        <taxon>Pronocephalata</taxon>
        <taxon>Paramphistomoidea</taxon>
        <taxon>Paramphistomidae</taxon>
        <taxon>Calicophoron</taxon>
    </lineage>
</organism>
<dbReference type="InterPro" id="IPR000034">
    <property type="entry name" value="Laminin_IV"/>
</dbReference>
<dbReference type="InterPro" id="IPR036179">
    <property type="entry name" value="Ig-like_dom_sf"/>
</dbReference>
<evidence type="ECO:0000259" key="10">
    <source>
        <dbReference type="PROSITE" id="PS50835"/>
    </source>
</evidence>
<dbReference type="Pfam" id="PF07686">
    <property type="entry name" value="V-set"/>
    <property type="match status" value="1"/>
</dbReference>
<dbReference type="PRINTS" id="PR00261">
    <property type="entry name" value="LDLRECEPTOR"/>
</dbReference>
<dbReference type="InterPro" id="IPR003598">
    <property type="entry name" value="Ig_sub2"/>
</dbReference>
<feature type="region of interest" description="Disordered" evidence="8">
    <location>
        <begin position="1837"/>
        <end position="1865"/>
    </location>
</feature>
<dbReference type="InterPro" id="IPR001368">
    <property type="entry name" value="TNFR/NGFR_Cys_rich_reg"/>
</dbReference>
<dbReference type="GO" id="GO:0030154">
    <property type="term" value="P:cell differentiation"/>
    <property type="evidence" value="ECO:0007669"/>
    <property type="project" value="UniProtKB-ARBA"/>
</dbReference>
<dbReference type="PROSITE" id="PS50835">
    <property type="entry name" value="IG_LIKE"/>
    <property type="match status" value="6"/>
</dbReference>
<dbReference type="SUPFAM" id="SSF48726">
    <property type="entry name" value="Immunoglobulin"/>
    <property type="match status" value="5"/>
</dbReference>
<dbReference type="SUPFAM" id="SSF57424">
    <property type="entry name" value="LDL receptor-like module"/>
    <property type="match status" value="3"/>
</dbReference>
<dbReference type="PANTHER" id="PTHR10574:SF444">
    <property type="entry name" value="BASEMENT MEMBRANE-SPECIFIC HEPARAN SULFATE PROTEOGLYCAN CORE PROTEIN"/>
    <property type="match status" value="1"/>
</dbReference>
<feature type="domain" description="Ig-like" evidence="10">
    <location>
        <begin position="2303"/>
        <end position="2410"/>
    </location>
</feature>
<keyword evidence="2" id="KW-0677">Repeat</keyword>
<dbReference type="InterPro" id="IPR050440">
    <property type="entry name" value="Laminin/Netrin_ECM"/>
</dbReference>
<dbReference type="InterPro" id="IPR002049">
    <property type="entry name" value="LE_dom"/>
</dbReference>
<evidence type="ECO:0000259" key="9">
    <source>
        <dbReference type="PROSITE" id="PS50050"/>
    </source>
</evidence>
<evidence type="ECO:0000256" key="3">
    <source>
        <dbReference type="ARBA" id="ARBA00023157"/>
    </source>
</evidence>
<dbReference type="SMART" id="SM00180">
    <property type="entry name" value="EGF_Lam"/>
    <property type="match status" value="3"/>
</dbReference>
<dbReference type="Gene3D" id="4.10.400.10">
    <property type="entry name" value="Low-density Lipoprotein Receptor"/>
    <property type="match status" value="3"/>
</dbReference>
<dbReference type="Pfam" id="PF00057">
    <property type="entry name" value="Ldl_recept_a"/>
    <property type="match status" value="1"/>
</dbReference>
<dbReference type="InterPro" id="IPR007110">
    <property type="entry name" value="Ig-like_dom"/>
</dbReference>
<keyword evidence="5" id="KW-0424">Laminin EGF-like domain</keyword>
<feature type="region of interest" description="Disordered" evidence="8">
    <location>
        <begin position="1105"/>
        <end position="1124"/>
    </location>
</feature>
<feature type="domain" description="Ig-like" evidence="10">
    <location>
        <begin position="1497"/>
        <end position="1583"/>
    </location>
</feature>
<dbReference type="SMART" id="SM00408">
    <property type="entry name" value="IGc2"/>
    <property type="match status" value="4"/>
</dbReference>
<dbReference type="Gene3D" id="2.10.25.10">
    <property type="entry name" value="Laminin"/>
    <property type="match status" value="1"/>
</dbReference>
<feature type="disulfide bond" evidence="6">
    <location>
        <begin position="556"/>
        <end position="571"/>
    </location>
</feature>
<dbReference type="GO" id="GO:0009888">
    <property type="term" value="P:tissue development"/>
    <property type="evidence" value="ECO:0007669"/>
    <property type="project" value="TreeGrafter"/>
</dbReference>
<keyword evidence="4" id="KW-0325">Glycoprotein</keyword>
<proteinExistence type="predicted"/>
<dbReference type="PANTHER" id="PTHR10574">
    <property type="entry name" value="NETRIN/LAMININ-RELATED"/>
    <property type="match status" value="1"/>
</dbReference>
<feature type="disulfide bond" evidence="6">
    <location>
        <begin position="498"/>
        <end position="516"/>
    </location>
</feature>
<reference evidence="12" key="1">
    <citation type="submission" date="2024-06" db="EMBL/GenBank/DDBJ databases">
        <authorList>
            <person name="Liu X."/>
            <person name="Lenzi L."/>
            <person name="Haldenby T S."/>
            <person name="Uol C."/>
        </authorList>
    </citation>
    <scope>NUCLEOTIDE SEQUENCE</scope>
</reference>
<accession>A0AAV2SYU3</accession>
<evidence type="ECO:0000313" key="13">
    <source>
        <dbReference type="Proteomes" id="UP001497525"/>
    </source>
</evidence>
<feature type="domain" description="Laminin IV type A" evidence="11">
    <location>
        <begin position="758"/>
        <end position="975"/>
    </location>
</feature>
<gene>
    <name evidence="12" type="ORF">CDAUBV1_LOCUS652</name>
</gene>
<feature type="domain" description="Ig-like" evidence="10">
    <location>
        <begin position="619"/>
        <end position="714"/>
    </location>
</feature>
<dbReference type="EMBL" id="CAXLJL010000002">
    <property type="protein sequence ID" value="CAL5129621.1"/>
    <property type="molecule type" value="Genomic_DNA"/>
</dbReference>
<dbReference type="PROSITE" id="PS51115">
    <property type="entry name" value="LAMININ_IVA"/>
    <property type="match status" value="1"/>
</dbReference>
<dbReference type="SMART" id="SM00409">
    <property type="entry name" value="IG"/>
    <property type="match status" value="7"/>
</dbReference>
<dbReference type="CDD" id="cd00096">
    <property type="entry name" value="Ig"/>
    <property type="match status" value="1"/>
</dbReference>
<evidence type="ECO:0000256" key="2">
    <source>
        <dbReference type="ARBA" id="ARBA00022737"/>
    </source>
</evidence>
<dbReference type="InterPro" id="IPR036055">
    <property type="entry name" value="LDL_receptor-like_sf"/>
</dbReference>
<evidence type="ECO:0000256" key="5">
    <source>
        <dbReference type="ARBA" id="ARBA00023292"/>
    </source>
</evidence>
<dbReference type="CDD" id="cd00055">
    <property type="entry name" value="EGF_Lam"/>
    <property type="match status" value="2"/>
</dbReference>
<comment type="caution">
    <text evidence="6">Lacks conserved residue(s) required for the propagation of feature annotation.</text>
</comment>
<dbReference type="PROSITE" id="PS50068">
    <property type="entry name" value="LDLRA_2"/>
    <property type="match status" value="2"/>
</dbReference>
<dbReference type="InterPro" id="IPR013783">
    <property type="entry name" value="Ig-like_fold"/>
</dbReference>
<dbReference type="Gene3D" id="2.60.40.10">
    <property type="entry name" value="Immunoglobulins"/>
    <property type="match status" value="4"/>
</dbReference>
<dbReference type="SMART" id="SM00192">
    <property type="entry name" value="LDLa"/>
    <property type="match status" value="3"/>
</dbReference>
<keyword evidence="3 6" id="KW-1015">Disulfide bond</keyword>
<evidence type="ECO:0008006" key="14">
    <source>
        <dbReference type="Google" id="ProtNLM"/>
    </source>
</evidence>
<dbReference type="Proteomes" id="UP001497525">
    <property type="component" value="Unassembled WGS sequence"/>
</dbReference>
<evidence type="ECO:0000256" key="7">
    <source>
        <dbReference type="PROSITE-ProRule" id="PRU00206"/>
    </source>
</evidence>
<feature type="region of interest" description="Disordered" evidence="8">
    <location>
        <begin position="2459"/>
        <end position="2479"/>
    </location>
</feature>
<keyword evidence="1" id="KW-0732">Signal</keyword>
<feature type="domain" description="TNFR-Cys" evidence="9">
    <location>
        <begin position="1033"/>
        <end position="1079"/>
    </location>
</feature>
<evidence type="ECO:0000256" key="6">
    <source>
        <dbReference type="PROSITE-ProRule" id="PRU00124"/>
    </source>
</evidence>
<feature type="domain" description="Ig-like" evidence="10">
    <location>
        <begin position="220"/>
        <end position="299"/>
    </location>
</feature>
<evidence type="ECO:0000256" key="1">
    <source>
        <dbReference type="ARBA" id="ARBA00022729"/>
    </source>
</evidence>
<comment type="caution">
    <text evidence="12">The sequence shown here is derived from an EMBL/GenBank/DDBJ whole genome shotgun (WGS) entry which is preliminary data.</text>
</comment>
<dbReference type="InterPro" id="IPR002172">
    <property type="entry name" value="LDrepeatLR_classA_rpt"/>
</dbReference>
<dbReference type="CDD" id="cd00112">
    <property type="entry name" value="LDLa"/>
    <property type="match status" value="3"/>
</dbReference>
<dbReference type="PROSITE" id="PS50050">
    <property type="entry name" value="TNFR_NGFR_2"/>
    <property type="match status" value="1"/>
</dbReference>
<dbReference type="GO" id="GO:0009887">
    <property type="term" value="P:animal organ morphogenesis"/>
    <property type="evidence" value="ECO:0007669"/>
    <property type="project" value="TreeGrafter"/>
</dbReference>
<sequence>MVVNHNTTGSRLTKQCLAIKREEGPRTHDRLAGNVLTDEDGLNLAGLVVDTSNSSRYHTSSFHELVLPETVMSHADQRMTGKNELSDIMSLRHICYVLTVLLLSAFECGQGLKQQEYVCKVQPNQLILTCPLRHASLGDEVSYYLVENLRAETSTLLKKIQLGKENSTSIELRLQGLEWHAGAVLYCEIYRVMGGEKLLVSRTHFQPTNNQNLTKFVYEPSRTIHVSAQSGRPVTLTCPIPEDRTTEYKFAWFQIPGCQIVGEDKRIFKISQLKVEDFGDYYCTSYRLSTNVLAEWTIQKFQVTTGDYFVQTQNAIKVTNSEKNGITVTQFECPGAPSGMGFVTWEQPPGTVLIGEQGVLFSSQKPFVKTLCSYMKHRNAAEQNSESNFSRFRRSVSEITVNPDRVDARPGHTVRFLCESSAVPGLSGGKLFWIRTDRQGLRPGKEEVIGSTGGRTLLIVNNLDWMDNNVTYVCTDGVNSANAQLFVRDACPPGFRSCDSRECVESGKFCDGVPDCVDGSDEILSKCLECAPNEFPCGTFDGKKPIRKCYLQYWHCDGEDDCGNNFDEATCPPPSSDDKCNGTHYICPGSKKPIARAFLCDGVPDCEPDGEDESECSTPSIIEPSGGIQLYAKQGSNLTMTCVAHGHPPPAISWRYNWGRIREKVQYVVKTTVLDCSTVMNHLTIINIEPEAGGLYTCEAVNKGRALAPDYSVNVGRGGLCEPPMFNDAAWFEDLCLRCYCSNLTDRCYSAKGYIKSPVDRPWKISEDQPVIRDYTSDGVEETTEGLEKTDQQLRVTHTPKGTAYLESDFGLNGSWVESYGYDLKFTVRLFGESTEYYRGAIVAIHVTDIGVMLYSLDKNTNSSFPNTSNGSDKTLYWCPPEDRASVYAIPRGYENHMALKLTERERWFEDDTCTQSLDPATGRLQFMDVLRDVRLISIRTQNYKNQVSFELENMRLEHVIPSDLSGRWVAETEQCECPPGYEGLSCEKCAAGFEKDPTDKNRCRPKCACDECDEAGNCIACPGNRDGPRCQHCKQGFYRPERSPLSEDCIKCTRCDDTYPYIGKECLGSSVGGEDQLCKCTAREGGKLVHRDCDMCELAKQKGIPPPQDAQCESKPEPSPCNPEGTKAITEDGDCICQDGYGDKNCDICAPGYFAHEKRCLSCFCGGQTKSCHGSSDHYFYNITMKTPNGFEFDVWLGQRGTSGELTRTDHTPDGHRRLEIMDDEVTVRHPINDRGVVYLGINLHPPASRGPTENDIPIYRSLYGGQMSFLLDSPDLNPNLLTQGEASVVVELESARFGRIWTYASFSTITQRYELKFDENWWPGGWRLGTPGTMEEHGPLQGLTRGQFLRVLATTTSIAIVTSSGNSEGLRNMKLTGLSLQVALSSPLSQTFGMKAQPDAELAPVEICDCPQPSIPGGRLLSPSCEGCQNVSQRSIIHLEPLGPDLVCGGCFGETCDECPIGQFKYNLRTGGRHANCQTGLTIDTKGHTLYAAVGKPVNIPCRATSYRGGIASLDWTSPDKDFRSEITVVRRTIPAPQDGKIYPPQEFNQSIHRSEAVIRIDKARLEDSGTYTCQASNLGSIIKEPFYLVVYDEADRVPTVPDSDSLNRDHLILYPSTRSFPAFKLYRLESEFENLSTTIVRGTLEKPSDASAHHMVWLTSNGTMIPSQTEQLDDQTGVVVFRLSIPHSLLENRTETIHGYFVGKDPVKNPFWTPMRDPEVVSTAKGPTLADDVINPPAELFIPFMHPGKVTVYVRPGVPPVRVSWRRIGNLSETVKTGGDIPSELPKGILQEGNTLTIWAALKQHEGVYEGTVYPVGEDREIKRINVTVKVEPLNPGRSKELGPGEAVDMPEPPKEGEAPTPQPFKAWDFLIHGFTPDEKYCSHPTWRLVDYGQHLEIDITDRVERLSDSSFRVDYPLSSGVYLRFECRPVPESNQTGEIRFNITSADPRIIFKTIYDDSNSTFPTRLICFDLNPDLRSDTYITSDAMSSERMKDAIVRFKEQPESAPSEVTNGRVELDWRRIGSFNPFHDSGQYRCFVNNSKSSGSKELTVPSDDIPVTTPEDIFQRVYIYSPDTYVSPEVDGKVSVEIEEGNRLRVYCMYDARPLGDFHGWRTESESIRNQMKLERRGYSALAETQSATTDLNEQVLECSFGDRAKQAQIRATYFCVCFYQNAVTPKGKARVSAKILSNCFVDDRLIAYTGGDMNLTCEYEHTGSKPIAFSHIDWFLQYSNGIRRSALKTKLAERTTTADDGRWIHFDKLTKTPSGAKIFCVVRLKEVATAAKAYYPSQPVELWIRKPKLSAHIEPIDRPGILVGVEGQTMRLSCIVMDLWRKEQMKDAVVSWEKRIVSSREQEEGAKRVPMEDEMPWVATQEVNGDLLLGGVRRQSEWYGEIQCIGKDPRTNISIRSDWARLEVRASEAGSRQPRIRIVAQPYQEFPFYPAKVECVNDNNEVPSSVTWSREETPIPPENIETSPNSATLTWTINDVPLFDPKTHAGIYTCRATNQYGTVTKQFFFPLEFMAKEVIPISNQQVKITSDVNEIFPIADERYTRVIQGHPLEVSQAGKRKIVTLVVQQNIKLFPSVADFSNVHCI</sequence>
<feature type="disulfide bond" evidence="6">
    <location>
        <begin position="491"/>
        <end position="503"/>
    </location>
</feature>
<evidence type="ECO:0000313" key="12">
    <source>
        <dbReference type="EMBL" id="CAL5129621.1"/>
    </source>
</evidence>
<evidence type="ECO:0000256" key="4">
    <source>
        <dbReference type="ARBA" id="ARBA00023180"/>
    </source>
</evidence>
<evidence type="ECO:0000256" key="8">
    <source>
        <dbReference type="SAM" id="MobiDB-lite"/>
    </source>
</evidence>
<name>A0AAV2SYU3_CALDB</name>
<evidence type="ECO:0000259" key="11">
    <source>
        <dbReference type="PROSITE" id="PS51115"/>
    </source>
</evidence>
<dbReference type="InterPro" id="IPR013106">
    <property type="entry name" value="Ig_V-set"/>
</dbReference>
<feature type="domain" description="Ig-like" evidence="10">
    <location>
        <begin position="2430"/>
        <end position="2516"/>
    </location>
</feature>
<dbReference type="InterPro" id="IPR003599">
    <property type="entry name" value="Ig_sub"/>
</dbReference>